<name>A0A9W8K4C5_9AGAR</name>
<sequence length="187" mass="20516">MISKKLPHKPPRADIRKFHKDTTLYGDVSLAPPVEVGASDTKSWKSEKTGRVEKPMDKEGVERLKGAMKPHAGWKKPPTPPPPSPKQSKNGNRPLLTLTLTLAGAGAASKCTPSLVPSRSPRQSRPPHRGGPYPNQRQRQDNHNHRGRSPGATRRAEAEREESESWAKPRREAESDTAPGRAFAPAP</sequence>
<evidence type="ECO:0000313" key="3">
    <source>
        <dbReference type="Proteomes" id="UP001148786"/>
    </source>
</evidence>
<feature type="region of interest" description="Disordered" evidence="1">
    <location>
        <begin position="1"/>
        <end position="187"/>
    </location>
</feature>
<dbReference type="AlphaFoldDB" id="A0A9W8K4C5"/>
<accession>A0A9W8K4C5</accession>
<gene>
    <name evidence="2" type="ORF">NLJ89_g7504</name>
</gene>
<evidence type="ECO:0000256" key="1">
    <source>
        <dbReference type="SAM" id="MobiDB-lite"/>
    </source>
</evidence>
<dbReference type="EMBL" id="JANKHO010000902">
    <property type="protein sequence ID" value="KAJ3505277.1"/>
    <property type="molecule type" value="Genomic_DNA"/>
</dbReference>
<comment type="caution">
    <text evidence="2">The sequence shown here is derived from an EMBL/GenBank/DDBJ whole genome shotgun (WGS) entry which is preliminary data.</text>
</comment>
<reference evidence="2" key="1">
    <citation type="submission" date="2022-07" db="EMBL/GenBank/DDBJ databases">
        <title>Genome Sequence of Agrocybe chaxingu.</title>
        <authorList>
            <person name="Buettner E."/>
        </authorList>
    </citation>
    <scope>NUCLEOTIDE SEQUENCE</scope>
    <source>
        <strain evidence="2">MP-N11</strain>
    </source>
</reference>
<feature type="compositionally biased region" description="Basic and acidic residues" evidence="1">
    <location>
        <begin position="42"/>
        <end position="65"/>
    </location>
</feature>
<organism evidence="2 3">
    <name type="scientific">Agrocybe chaxingu</name>
    <dbReference type="NCBI Taxonomy" id="84603"/>
    <lineage>
        <taxon>Eukaryota</taxon>
        <taxon>Fungi</taxon>
        <taxon>Dikarya</taxon>
        <taxon>Basidiomycota</taxon>
        <taxon>Agaricomycotina</taxon>
        <taxon>Agaricomycetes</taxon>
        <taxon>Agaricomycetidae</taxon>
        <taxon>Agaricales</taxon>
        <taxon>Agaricineae</taxon>
        <taxon>Strophariaceae</taxon>
        <taxon>Agrocybe</taxon>
    </lineage>
</organism>
<feature type="compositionally biased region" description="Low complexity" evidence="1">
    <location>
        <begin position="95"/>
        <end position="123"/>
    </location>
</feature>
<feature type="compositionally biased region" description="Basic residues" evidence="1">
    <location>
        <begin position="1"/>
        <end position="10"/>
    </location>
</feature>
<feature type="compositionally biased region" description="Basic and acidic residues" evidence="1">
    <location>
        <begin position="11"/>
        <end position="22"/>
    </location>
</feature>
<protein>
    <submittedName>
        <fullName evidence="2">Uncharacterized protein</fullName>
    </submittedName>
</protein>
<dbReference type="OrthoDB" id="10554400at2759"/>
<proteinExistence type="predicted"/>
<dbReference type="Proteomes" id="UP001148786">
    <property type="component" value="Unassembled WGS sequence"/>
</dbReference>
<feature type="compositionally biased region" description="Basic and acidic residues" evidence="1">
    <location>
        <begin position="154"/>
        <end position="174"/>
    </location>
</feature>
<keyword evidence="3" id="KW-1185">Reference proteome</keyword>
<evidence type="ECO:0000313" key="2">
    <source>
        <dbReference type="EMBL" id="KAJ3505277.1"/>
    </source>
</evidence>